<dbReference type="AlphaFoldDB" id="A0A9X6TJA9"/>
<dbReference type="EMBL" id="NVNL01000048">
    <property type="protein sequence ID" value="PEA87491.1"/>
    <property type="molecule type" value="Genomic_DNA"/>
</dbReference>
<evidence type="ECO:0000313" key="1">
    <source>
        <dbReference type="EMBL" id="PEA87491.1"/>
    </source>
</evidence>
<protein>
    <submittedName>
        <fullName evidence="1">Uncharacterized protein</fullName>
    </submittedName>
</protein>
<gene>
    <name evidence="1" type="ORF">CON71_24050</name>
</gene>
<proteinExistence type="predicted"/>
<dbReference type="RefSeq" id="WP_098902397.1">
    <property type="nucleotide sequence ID" value="NZ_NVNL01000048.1"/>
</dbReference>
<evidence type="ECO:0000313" key="2">
    <source>
        <dbReference type="Proteomes" id="UP000220702"/>
    </source>
</evidence>
<dbReference type="Proteomes" id="UP000220702">
    <property type="component" value="Unassembled WGS sequence"/>
</dbReference>
<name>A0A9X6TJA9_BACTU</name>
<sequence length="65" mass="7661">MIESKHLFEDGETVRIKETGEVVTVDHWWFYRKNSSDGIHSSCAQYNIVEHPGTWFAEYELEKIS</sequence>
<comment type="caution">
    <text evidence="1">The sequence shown here is derived from an EMBL/GenBank/DDBJ whole genome shotgun (WGS) entry which is preliminary data.</text>
</comment>
<reference evidence="1 2" key="1">
    <citation type="submission" date="2017-09" db="EMBL/GenBank/DDBJ databases">
        <title>Large-scale bioinformatics analysis of Bacillus genomes uncovers conserved roles of natural products in bacterial physiology.</title>
        <authorList>
            <consortium name="Agbiome Team Llc"/>
            <person name="Bleich R.M."/>
            <person name="Grubbs K.J."/>
            <person name="Santa Maria K.C."/>
            <person name="Allen S.E."/>
            <person name="Farag S."/>
            <person name="Shank E.A."/>
            <person name="Bowers A."/>
        </authorList>
    </citation>
    <scope>NUCLEOTIDE SEQUENCE [LARGE SCALE GENOMIC DNA]</scope>
    <source>
        <strain evidence="1 2">AFS089089</strain>
    </source>
</reference>
<organism evidence="1 2">
    <name type="scientific">Bacillus thuringiensis</name>
    <dbReference type="NCBI Taxonomy" id="1428"/>
    <lineage>
        <taxon>Bacteria</taxon>
        <taxon>Bacillati</taxon>
        <taxon>Bacillota</taxon>
        <taxon>Bacilli</taxon>
        <taxon>Bacillales</taxon>
        <taxon>Bacillaceae</taxon>
        <taxon>Bacillus</taxon>
        <taxon>Bacillus cereus group</taxon>
    </lineage>
</organism>
<accession>A0A9X6TJA9</accession>